<gene>
    <name evidence="4" type="primary">mpg1</name>
    <name evidence="4" type="ORF">tinsulaeT_24770</name>
</gene>
<keyword evidence="5" id="KW-1185">Reference proteome</keyword>
<dbReference type="InterPro" id="IPR050065">
    <property type="entry name" value="GlmU-like"/>
</dbReference>
<dbReference type="RefSeq" id="WP_284245034.1">
    <property type="nucleotide sequence ID" value="NZ_BSST01000001.1"/>
</dbReference>
<evidence type="ECO:0000256" key="1">
    <source>
        <dbReference type="ARBA" id="ARBA00022679"/>
    </source>
</evidence>
<dbReference type="PANTHER" id="PTHR43584:SF8">
    <property type="entry name" value="N-ACETYLMURAMATE ALPHA-1-PHOSPHATE URIDYLYLTRANSFERASE"/>
    <property type="match status" value="1"/>
</dbReference>
<organism evidence="4 5">
    <name type="scientific">Thalassotalea insulae</name>
    <dbReference type="NCBI Taxonomy" id="2056778"/>
    <lineage>
        <taxon>Bacteria</taxon>
        <taxon>Pseudomonadati</taxon>
        <taxon>Pseudomonadota</taxon>
        <taxon>Gammaproteobacteria</taxon>
        <taxon>Alteromonadales</taxon>
        <taxon>Colwelliaceae</taxon>
        <taxon>Thalassotalea</taxon>
    </lineage>
</organism>
<dbReference type="Proteomes" id="UP001157186">
    <property type="component" value="Unassembled WGS sequence"/>
</dbReference>
<reference evidence="4 5" key="1">
    <citation type="submission" date="2023-03" db="EMBL/GenBank/DDBJ databases">
        <title>Draft genome sequence of Thalassotalea insulae KCTC 62186T.</title>
        <authorList>
            <person name="Sawabe T."/>
        </authorList>
    </citation>
    <scope>NUCLEOTIDE SEQUENCE [LARGE SCALE GENOMIC DNA]</scope>
    <source>
        <strain evidence="4 5">KCTC 62186</strain>
    </source>
</reference>
<dbReference type="Pfam" id="PF00483">
    <property type="entry name" value="NTP_transferase"/>
    <property type="match status" value="1"/>
</dbReference>
<name>A0ABQ6GTA0_9GAMM</name>
<accession>A0ABQ6GTA0</accession>
<dbReference type="CDD" id="cd06422">
    <property type="entry name" value="NTP_transferase_like_1"/>
    <property type="match status" value="1"/>
</dbReference>
<dbReference type="SUPFAM" id="SSF53448">
    <property type="entry name" value="Nucleotide-diphospho-sugar transferases"/>
    <property type="match status" value="1"/>
</dbReference>
<sequence>MKAMILAAGRGERMRPLTDNVPKPLLTVNDVPLIDYHLRKLQRIGVHQVVINLAWLGEKIVSYLQDGSRYGLSISYSWENDGALETAGGIIKALPQLTDDDEPFLVVNGDIFLDYDFSGLPQLSASQLAHLWLVDNPSHNLAGDFTLQGNVLTTINESTPQPSYTFSGLGLYRPSFFQDFLSHRVMPLAPLIKAAIKKRAVSGQKLVGLWTDVGTPQRLEQLDLQLKQQHKGK</sequence>
<keyword evidence="1" id="KW-0808">Transferase</keyword>
<dbReference type="Gene3D" id="3.90.550.10">
    <property type="entry name" value="Spore Coat Polysaccharide Biosynthesis Protein SpsA, Chain A"/>
    <property type="match status" value="1"/>
</dbReference>
<dbReference type="EMBL" id="BSST01000001">
    <property type="protein sequence ID" value="GLX79137.1"/>
    <property type="molecule type" value="Genomic_DNA"/>
</dbReference>
<keyword evidence="2" id="KW-0548">Nucleotidyltransferase</keyword>
<dbReference type="InterPro" id="IPR005835">
    <property type="entry name" value="NTP_transferase_dom"/>
</dbReference>
<proteinExistence type="predicted"/>
<dbReference type="InterPro" id="IPR029044">
    <property type="entry name" value="Nucleotide-diphossugar_trans"/>
</dbReference>
<comment type="caution">
    <text evidence="4">The sequence shown here is derived from an EMBL/GenBank/DDBJ whole genome shotgun (WGS) entry which is preliminary data.</text>
</comment>
<protein>
    <submittedName>
        <fullName evidence="4">Nucleotidyltransferase</fullName>
    </submittedName>
</protein>
<feature type="domain" description="Nucleotidyl transferase" evidence="3">
    <location>
        <begin position="2"/>
        <end position="223"/>
    </location>
</feature>
<dbReference type="NCBIfam" id="NF045761">
    <property type="entry name" value="NAMPUrTaseMurU"/>
    <property type="match status" value="1"/>
</dbReference>
<dbReference type="PANTHER" id="PTHR43584">
    <property type="entry name" value="NUCLEOTIDYL TRANSFERASE"/>
    <property type="match status" value="1"/>
</dbReference>
<evidence type="ECO:0000256" key="2">
    <source>
        <dbReference type="ARBA" id="ARBA00022695"/>
    </source>
</evidence>
<evidence type="ECO:0000313" key="4">
    <source>
        <dbReference type="EMBL" id="GLX79137.1"/>
    </source>
</evidence>
<evidence type="ECO:0000313" key="5">
    <source>
        <dbReference type="Proteomes" id="UP001157186"/>
    </source>
</evidence>
<dbReference type="InterPro" id="IPR054790">
    <property type="entry name" value="MurU"/>
</dbReference>
<evidence type="ECO:0000259" key="3">
    <source>
        <dbReference type="Pfam" id="PF00483"/>
    </source>
</evidence>